<keyword evidence="7" id="KW-0732">Signal</keyword>
<evidence type="ECO:0000256" key="9">
    <source>
        <dbReference type="ARBA" id="ARBA00022889"/>
    </source>
</evidence>
<dbReference type="SUPFAM" id="SSF69179">
    <property type="entry name" value="Integrin domains"/>
    <property type="match status" value="1"/>
</dbReference>
<evidence type="ECO:0000259" key="19">
    <source>
        <dbReference type="SMART" id="SM01241"/>
    </source>
</evidence>
<dbReference type="InterPro" id="IPR036349">
    <property type="entry name" value="Integrin_bsu_tail_dom_sf"/>
</dbReference>
<evidence type="ECO:0000256" key="3">
    <source>
        <dbReference type="ARBA" id="ARBA00022475"/>
    </source>
</evidence>
<reference evidence="22" key="1">
    <citation type="submission" date="2023-01" db="EMBL/GenBank/DDBJ databases">
        <title>Key to firefly adult light organ development and bioluminescence: homeobox transcription factors regulate luciferase expression and transportation to peroxisome.</title>
        <authorList>
            <person name="Fu X."/>
        </authorList>
    </citation>
    <scope>NUCLEOTIDE SEQUENCE [LARGE SCALE GENOMIC DNA]</scope>
</reference>
<dbReference type="InterPro" id="IPR033760">
    <property type="entry name" value="Integrin_beta_N"/>
</dbReference>
<dbReference type="EMBL" id="JARPUR010000005">
    <property type="protein sequence ID" value="KAK4876397.1"/>
    <property type="molecule type" value="Genomic_DNA"/>
</dbReference>
<dbReference type="GO" id="GO:0007160">
    <property type="term" value="P:cell-matrix adhesion"/>
    <property type="evidence" value="ECO:0007669"/>
    <property type="project" value="TreeGrafter"/>
</dbReference>
<evidence type="ECO:0000256" key="8">
    <source>
        <dbReference type="ARBA" id="ARBA00022737"/>
    </source>
</evidence>
<evidence type="ECO:0000259" key="20">
    <source>
        <dbReference type="SMART" id="SM01242"/>
    </source>
</evidence>
<dbReference type="Pfam" id="PF23105">
    <property type="entry name" value="EGF_integrin"/>
    <property type="match status" value="2"/>
</dbReference>
<comment type="caution">
    <text evidence="21">The sequence shown here is derived from an EMBL/GenBank/DDBJ whole genome shotgun (WGS) entry which is preliminary data.</text>
</comment>
<feature type="transmembrane region" description="Helical" evidence="17">
    <location>
        <begin position="934"/>
        <end position="958"/>
    </location>
</feature>
<dbReference type="InterPro" id="IPR015812">
    <property type="entry name" value="Integrin_bsu"/>
</dbReference>
<accession>A0AAN7PUU0</accession>
<dbReference type="GO" id="GO:0033627">
    <property type="term" value="P:cell adhesion mediated by integrin"/>
    <property type="evidence" value="ECO:0007669"/>
    <property type="project" value="TreeGrafter"/>
</dbReference>
<dbReference type="SUPFAM" id="SSF53300">
    <property type="entry name" value="vWA-like"/>
    <property type="match status" value="1"/>
</dbReference>
<dbReference type="InterPro" id="IPR057073">
    <property type="entry name" value="EGF_integrin_2"/>
</dbReference>
<evidence type="ECO:0000256" key="16">
    <source>
        <dbReference type="SAM" id="MobiDB-lite"/>
    </source>
</evidence>
<dbReference type="PANTHER" id="PTHR10082:SF60">
    <property type="entry name" value="INTEGRIN BETA-PS"/>
    <property type="match status" value="1"/>
</dbReference>
<dbReference type="GO" id="GO:0007229">
    <property type="term" value="P:integrin-mediated signaling pathway"/>
    <property type="evidence" value="ECO:0007669"/>
    <property type="project" value="UniProtKB-KW"/>
</dbReference>
<evidence type="ECO:0000256" key="7">
    <source>
        <dbReference type="ARBA" id="ARBA00022729"/>
    </source>
</evidence>
<dbReference type="PROSITE" id="PS00243">
    <property type="entry name" value="I_EGF_1"/>
    <property type="match status" value="1"/>
</dbReference>
<evidence type="ECO:0000256" key="12">
    <source>
        <dbReference type="ARBA" id="ARBA00023136"/>
    </source>
</evidence>
<dbReference type="FunFam" id="2.10.25.10:FF:000036">
    <property type="entry name" value="Integrin beta"/>
    <property type="match status" value="1"/>
</dbReference>
<evidence type="ECO:0000313" key="22">
    <source>
        <dbReference type="Proteomes" id="UP001353858"/>
    </source>
</evidence>
<evidence type="ECO:0000256" key="15">
    <source>
        <dbReference type="RuleBase" id="RU000633"/>
    </source>
</evidence>
<evidence type="ECO:0000256" key="6">
    <source>
        <dbReference type="ARBA" id="ARBA00022692"/>
    </source>
</evidence>
<dbReference type="InterPro" id="IPR036465">
    <property type="entry name" value="vWFA_dom_sf"/>
</dbReference>
<dbReference type="Gene3D" id="2.10.25.10">
    <property type="entry name" value="Laminin"/>
    <property type="match status" value="3"/>
</dbReference>
<dbReference type="Gene3D" id="2.60.40.1510">
    <property type="entry name" value="ntegrin, alpha v. Chain A, domain 3"/>
    <property type="match status" value="1"/>
</dbReference>
<keyword evidence="4" id="KW-0245">EGF-like domain</keyword>
<dbReference type="GO" id="GO:0016477">
    <property type="term" value="P:cell migration"/>
    <property type="evidence" value="ECO:0007669"/>
    <property type="project" value="TreeGrafter"/>
</dbReference>
<dbReference type="Gene3D" id="1.20.5.100">
    <property type="entry name" value="Cytochrome c1, transmembrane anchor, C-terminal"/>
    <property type="match status" value="1"/>
</dbReference>
<evidence type="ECO:0000256" key="4">
    <source>
        <dbReference type="ARBA" id="ARBA00022536"/>
    </source>
</evidence>
<evidence type="ECO:0000256" key="11">
    <source>
        <dbReference type="ARBA" id="ARBA00023037"/>
    </source>
</evidence>
<keyword evidence="13" id="KW-1015">Disulfide bond</keyword>
<evidence type="ECO:0000259" key="18">
    <source>
        <dbReference type="SMART" id="SM00187"/>
    </source>
</evidence>
<name>A0AAN7PUU0_9COLE</name>
<dbReference type="SMART" id="SM01241">
    <property type="entry name" value="Integrin_b_cyt"/>
    <property type="match status" value="1"/>
</dbReference>
<dbReference type="AlphaFoldDB" id="A0AAN7PUU0"/>
<dbReference type="Pfam" id="PF17205">
    <property type="entry name" value="PSI_integrin"/>
    <property type="match status" value="1"/>
</dbReference>
<evidence type="ECO:0000256" key="10">
    <source>
        <dbReference type="ARBA" id="ARBA00022989"/>
    </source>
</evidence>
<dbReference type="PRINTS" id="PR01186">
    <property type="entry name" value="INTEGRINB"/>
</dbReference>
<dbReference type="SUPFAM" id="SSF103575">
    <property type="entry name" value="Plexin repeat"/>
    <property type="match status" value="1"/>
</dbReference>
<feature type="domain" description="Integrin beta subunit VWA" evidence="18">
    <location>
        <begin position="89"/>
        <end position="663"/>
    </location>
</feature>
<dbReference type="InterPro" id="IPR032695">
    <property type="entry name" value="Integrin_dom_sf"/>
</dbReference>
<evidence type="ECO:0000256" key="17">
    <source>
        <dbReference type="SAM" id="Phobius"/>
    </source>
</evidence>
<keyword evidence="22" id="KW-1185">Reference proteome</keyword>
<evidence type="ECO:0000313" key="21">
    <source>
        <dbReference type="EMBL" id="KAK4876397.1"/>
    </source>
</evidence>
<dbReference type="Gene3D" id="4.10.1240.30">
    <property type="match status" value="1"/>
</dbReference>
<feature type="region of interest" description="Disordered" evidence="16">
    <location>
        <begin position="251"/>
        <end position="311"/>
    </location>
</feature>
<dbReference type="SUPFAM" id="SSF57196">
    <property type="entry name" value="EGF/Laminin"/>
    <property type="match status" value="1"/>
</dbReference>
<comment type="similarity">
    <text evidence="2 15">Belongs to the integrin beta chain family.</text>
</comment>
<dbReference type="SMART" id="SM01242">
    <property type="entry name" value="Integrin_B_tail"/>
    <property type="match status" value="1"/>
</dbReference>
<dbReference type="Pfam" id="PF08725">
    <property type="entry name" value="Integrin_b_cyt"/>
    <property type="match status" value="1"/>
</dbReference>
<evidence type="ECO:0000256" key="2">
    <source>
        <dbReference type="ARBA" id="ARBA00007449"/>
    </source>
</evidence>
<dbReference type="GO" id="GO:0005925">
    <property type="term" value="C:focal adhesion"/>
    <property type="evidence" value="ECO:0007669"/>
    <property type="project" value="TreeGrafter"/>
</dbReference>
<keyword evidence="14" id="KW-0325">Glycoprotein</keyword>
<gene>
    <name evidence="21" type="ORF">RN001_012819</name>
</gene>
<dbReference type="Pfam" id="PF07965">
    <property type="entry name" value="Integrin_B_tail"/>
    <property type="match status" value="1"/>
</dbReference>
<dbReference type="PANTHER" id="PTHR10082">
    <property type="entry name" value="INTEGRIN BETA SUBUNIT"/>
    <property type="match status" value="1"/>
</dbReference>
<keyword evidence="8" id="KW-0677">Repeat</keyword>
<keyword evidence="3" id="KW-1003">Cell membrane</keyword>
<organism evidence="21 22">
    <name type="scientific">Aquatica leii</name>
    <dbReference type="NCBI Taxonomy" id="1421715"/>
    <lineage>
        <taxon>Eukaryota</taxon>
        <taxon>Metazoa</taxon>
        <taxon>Ecdysozoa</taxon>
        <taxon>Arthropoda</taxon>
        <taxon>Hexapoda</taxon>
        <taxon>Insecta</taxon>
        <taxon>Pterygota</taxon>
        <taxon>Neoptera</taxon>
        <taxon>Endopterygota</taxon>
        <taxon>Coleoptera</taxon>
        <taxon>Polyphaga</taxon>
        <taxon>Elateriformia</taxon>
        <taxon>Elateroidea</taxon>
        <taxon>Lampyridae</taxon>
        <taxon>Luciolinae</taxon>
        <taxon>Aquatica</taxon>
    </lineage>
</organism>
<sequence length="1006" mass="113525">MLDVTPNFPETEQIEKESEKVTSGSESENEIVNDLPRLRDRTKIQRPDNNRMASNQVLLLQIACLTFLCSIDINAETFIGHNPCISKTNCQDCIRTPSCAWCYDPSTEFDHHPRCYQPAGQQPHKKCPKEYQYFPSNYFNIISQKPLSKSVKSGNRNTRDVGNKTYTTYSESYSSGGGGGFQTTYTQTQQSQQSHQIPFTHQIYQTNQSQQIPFTHQIYQTNQSYQIPFTHQIYQTNQSHQVPFTQHTYQTQQTHHSQQIPFTQQTHQTYQSQQIPFTQQTHQTHQTSQSQQTHGTHTTYETTYTETTSESVQITPQKVHMKLRARESYSFTVSYAQAHDYPVDLYYLMDLSKSMEDDKDKLSSLGNLLAKSMQSITSQFQLGFGSFVDKVVMPYVSTVESKLKMPCSNCTAPYGYRNHLTLSNDTTKFARMVKAAKVSGNLDAPEGGFDAIMQAVVCKKDIGWRDNARKLLVFSTDDGFHYAGDGKLGGIIKPNDGGCHLYDSYYSYSKKQDYPSISQLNLKVKENAINVIFAVTEERIGIYNKLKQHIEGASSGILSADSSNVVEFIKQQYEAISSMVELKDNSSSVVEIKYYTKCGRPGAIENNTNICEGFKVGQKIDFRLEVFLKECPEDRSKWNQTILVYPVGLSEPIYIDLEMLCSCPCEQPGDSGYKLFAKECNGVGTLKCGICECGSLHEGTHCECSLKKPLNETDTLGCKQPNITDVLECSGRGTCICNKCDCDIPSNPNDRIHGNYCECDNFSCYRHGGTICGGHGYCDCGECKCNTPWTGKACECYNETNICYPPYKDNPQLCDGHGDCVCGECVCHSSAEGKFTGKYCERCPNCTETCEELKPCVLCQMYELGQYDRDACMVNCVNVTPIEVQQVSPNEKNNEFPCAGYDNQDCRYVFVYHKLNESHYIVKAQKERECPPKVFLLGIVLGVIAAVVLMGLAILLLWKLFATISDRREFARFEKERMMAKWDTGENPIYKQATSTFKNPTYAGKG</sequence>
<dbReference type="Gene3D" id="3.40.50.410">
    <property type="entry name" value="von Willebrand factor, type A domain"/>
    <property type="match status" value="1"/>
</dbReference>
<keyword evidence="10 17" id="KW-1133">Transmembrane helix</keyword>
<dbReference type="InterPro" id="IPR014836">
    <property type="entry name" value="Integrin_bsu_cyt_dom"/>
</dbReference>
<evidence type="ECO:0000256" key="1">
    <source>
        <dbReference type="ARBA" id="ARBA00004251"/>
    </source>
</evidence>
<dbReference type="GO" id="GO:0008305">
    <property type="term" value="C:integrin complex"/>
    <property type="evidence" value="ECO:0007669"/>
    <property type="project" value="TreeGrafter"/>
</dbReference>
<dbReference type="FunFam" id="3.40.50.410:FF:000002">
    <property type="entry name" value="Integrin beta"/>
    <property type="match status" value="1"/>
</dbReference>
<dbReference type="InterPro" id="IPR057243">
    <property type="entry name" value="Integrin_I-EGF_CS"/>
</dbReference>
<evidence type="ECO:0000256" key="5">
    <source>
        <dbReference type="ARBA" id="ARBA00022553"/>
    </source>
</evidence>
<feature type="compositionally biased region" description="Low complexity" evidence="16">
    <location>
        <begin position="251"/>
        <end position="308"/>
    </location>
</feature>
<dbReference type="GO" id="GO:0007157">
    <property type="term" value="P:heterophilic cell-cell adhesion via plasma membrane cell adhesion molecules"/>
    <property type="evidence" value="ECO:0007669"/>
    <property type="project" value="UniProtKB-ARBA"/>
</dbReference>
<dbReference type="Proteomes" id="UP001353858">
    <property type="component" value="Unassembled WGS sequence"/>
</dbReference>
<keyword evidence="12 17" id="KW-0472">Membrane</keyword>
<feature type="domain" description="Integrin beta subunit tail" evidence="20">
    <location>
        <begin position="850"/>
        <end position="935"/>
    </location>
</feature>
<keyword evidence="6 15" id="KW-0812">Transmembrane</keyword>
<feature type="domain" description="Integrin beta subunit cytoplasmic" evidence="19">
    <location>
        <begin position="959"/>
        <end position="1005"/>
    </location>
</feature>
<dbReference type="FunFam" id="1.20.5.100:FF:000002">
    <property type="entry name" value="Integrin beta"/>
    <property type="match status" value="1"/>
</dbReference>
<dbReference type="SUPFAM" id="SSF69687">
    <property type="entry name" value="Integrin beta tail domain"/>
    <property type="match status" value="1"/>
</dbReference>
<comment type="subcellular location">
    <subcellularLocation>
        <location evidence="1 15">Cell membrane</location>
        <topology evidence="1 15">Single-pass type I membrane protein</topology>
    </subcellularLocation>
</comment>
<keyword evidence="11 15" id="KW-0401">Integrin</keyword>
<feature type="region of interest" description="Disordered" evidence="16">
    <location>
        <begin position="1"/>
        <end position="31"/>
    </location>
</feature>
<dbReference type="Pfam" id="PF00362">
    <property type="entry name" value="Integrin_beta"/>
    <property type="match status" value="1"/>
</dbReference>
<dbReference type="GO" id="GO:0005178">
    <property type="term" value="F:integrin binding"/>
    <property type="evidence" value="ECO:0007669"/>
    <property type="project" value="TreeGrafter"/>
</dbReference>
<proteinExistence type="inferred from homology"/>
<dbReference type="InterPro" id="IPR002369">
    <property type="entry name" value="Integrin_bsu_VWA"/>
</dbReference>
<keyword evidence="9 15" id="KW-0130">Cell adhesion</keyword>
<dbReference type="InterPro" id="IPR012896">
    <property type="entry name" value="Integrin_bsu_tail"/>
</dbReference>
<dbReference type="GO" id="GO:0009986">
    <property type="term" value="C:cell surface"/>
    <property type="evidence" value="ECO:0007669"/>
    <property type="project" value="TreeGrafter"/>
</dbReference>
<dbReference type="SMART" id="SM00187">
    <property type="entry name" value="INB"/>
    <property type="match status" value="1"/>
</dbReference>
<protein>
    <recommendedName>
        <fullName evidence="15">Integrin beta</fullName>
    </recommendedName>
</protein>
<keyword evidence="5" id="KW-0597">Phosphoprotein</keyword>
<evidence type="ECO:0000256" key="13">
    <source>
        <dbReference type="ARBA" id="ARBA00023157"/>
    </source>
</evidence>
<evidence type="ECO:0000256" key="14">
    <source>
        <dbReference type="ARBA" id="ARBA00023180"/>
    </source>
</evidence>